<dbReference type="EMBL" id="AFNH02001396">
    <property type="protein sequence ID" value="EZG43163.1"/>
    <property type="molecule type" value="Genomic_DNA"/>
</dbReference>
<organism evidence="1 2">
    <name type="scientific">Gregarina niphandrodes</name>
    <name type="common">Septate eugregarine</name>
    <dbReference type="NCBI Taxonomy" id="110365"/>
    <lineage>
        <taxon>Eukaryota</taxon>
        <taxon>Sar</taxon>
        <taxon>Alveolata</taxon>
        <taxon>Apicomplexa</taxon>
        <taxon>Conoidasida</taxon>
        <taxon>Gregarinasina</taxon>
        <taxon>Eugregarinorida</taxon>
        <taxon>Gregarinidae</taxon>
        <taxon>Gregarina</taxon>
    </lineage>
</organism>
<sequence length="371" mass="41334">MRLKTIGRQSFVQCGLAYVELGAIISGYFEYPYGIIDERVYRAVRDMMFVKDAKYNTSPRDVKSQMQMTQTRMRRCHWIVGCLLQHAGADTTRLAQFCIKELEYNPRSCTQYPLLQCLAPQVRVFCTEKDTPERLSILEAILAKLPVVSAKEYAQLTQDQLNDDMRQTAALEPLIQKDWDKASAECEPAEVDFTAGVGSEQHQGHRYPTCSRGVVDQNPLSRKRQIPQECSHLTKKKGTEGGSGSIFGEVDQCVSGAWTQPAAVLPAADVPVVAVSIAGNVSHPGCVLPRDRVATQFFYEMSQQPSTSPAIQQLERLVNHDQGSVVDDAFVNAFAEAVWKEYGPLLSPPMDHLMADVNDLPYEPACKSPWA</sequence>
<keyword evidence="2" id="KW-1185">Reference proteome</keyword>
<gene>
    <name evidence="1" type="ORF">GNI_184400</name>
</gene>
<dbReference type="Proteomes" id="UP000019763">
    <property type="component" value="Unassembled WGS sequence"/>
</dbReference>
<evidence type="ECO:0000313" key="2">
    <source>
        <dbReference type="Proteomes" id="UP000019763"/>
    </source>
</evidence>
<evidence type="ECO:0000313" key="1">
    <source>
        <dbReference type="EMBL" id="EZG43163.1"/>
    </source>
</evidence>
<dbReference type="GeneID" id="22916157"/>
<reference evidence="1" key="1">
    <citation type="submission" date="2013-12" db="EMBL/GenBank/DDBJ databases">
        <authorList>
            <person name="Omoto C.K."/>
            <person name="Sibley D."/>
            <person name="Venepally P."/>
            <person name="Hadjithomas M."/>
            <person name="Karamycheva S."/>
            <person name="Brunk B."/>
            <person name="Roos D."/>
            <person name="Caler E."/>
            <person name="Lorenzi H."/>
        </authorList>
    </citation>
    <scope>NUCLEOTIDE SEQUENCE</scope>
</reference>
<protein>
    <submittedName>
        <fullName evidence="1">Uncharacterized protein</fullName>
    </submittedName>
</protein>
<dbReference type="AlphaFoldDB" id="A0A023AXH4"/>
<accession>A0A023AXH4</accession>
<dbReference type="RefSeq" id="XP_011133585.1">
    <property type="nucleotide sequence ID" value="XM_011135283.1"/>
</dbReference>
<name>A0A023AXH4_GRENI</name>
<comment type="caution">
    <text evidence="1">The sequence shown here is derived from an EMBL/GenBank/DDBJ whole genome shotgun (WGS) entry which is preliminary data.</text>
</comment>
<proteinExistence type="predicted"/>
<dbReference type="VEuPathDB" id="CryptoDB:GNI_184400"/>